<keyword evidence="3" id="KW-0238">DNA-binding</keyword>
<feature type="non-terminal residue" evidence="3">
    <location>
        <position position="39"/>
    </location>
</feature>
<dbReference type="InterPro" id="IPR011006">
    <property type="entry name" value="CheY-like_superfamily"/>
</dbReference>
<accession>A0ABW3MGP9</accession>
<dbReference type="InterPro" id="IPR001789">
    <property type="entry name" value="Sig_transdc_resp-reg_receiver"/>
</dbReference>
<reference evidence="4" key="1">
    <citation type="journal article" date="2019" name="Int. J. Syst. Evol. Microbiol.">
        <title>The Global Catalogue of Microorganisms (GCM) 10K type strain sequencing project: providing services to taxonomists for standard genome sequencing and annotation.</title>
        <authorList>
            <consortium name="The Broad Institute Genomics Platform"/>
            <consortium name="The Broad Institute Genome Sequencing Center for Infectious Disease"/>
            <person name="Wu L."/>
            <person name="Ma J."/>
        </authorList>
    </citation>
    <scope>NUCLEOTIDE SEQUENCE [LARGE SCALE GENOMIC DNA]</scope>
    <source>
        <strain evidence="4">JCM 31486</strain>
    </source>
</reference>
<dbReference type="SUPFAM" id="SSF52172">
    <property type="entry name" value="CheY-like"/>
    <property type="match status" value="1"/>
</dbReference>
<evidence type="ECO:0000313" key="4">
    <source>
        <dbReference type="Proteomes" id="UP001597045"/>
    </source>
</evidence>
<dbReference type="EMBL" id="JBHTIS010001819">
    <property type="protein sequence ID" value="MFD1048830.1"/>
    <property type="molecule type" value="Genomic_DNA"/>
</dbReference>
<gene>
    <name evidence="3" type="ORF">ACFQ1S_26500</name>
</gene>
<dbReference type="PROSITE" id="PS50110">
    <property type="entry name" value="RESPONSE_REGULATORY"/>
    <property type="match status" value="1"/>
</dbReference>
<organism evidence="3 4">
    <name type="scientific">Kibdelosporangium lantanae</name>
    <dbReference type="NCBI Taxonomy" id="1497396"/>
    <lineage>
        <taxon>Bacteria</taxon>
        <taxon>Bacillati</taxon>
        <taxon>Actinomycetota</taxon>
        <taxon>Actinomycetes</taxon>
        <taxon>Pseudonocardiales</taxon>
        <taxon>Pseudonocardiaceae</taxon>
        <taxon>Kibdelosporangium</taxon>
    </lineage>
</organism>
<comment type="caution">
    <text evidence="3">The sequence shown here is derived from an EMBL/GenBank/DDBJ whole genome shotgun (WGS) entry which is preliminary data.</text>
</comment>
<feature type="domain" description="Response regulatory" evidence="2">
    <location>
        <begin position="4"/>
        <end position="39"/>
    </location>
</feature>
<name>A0ABW3MGP9_9PSEU</name>
<dbReference type="Gene3D" id="3.40.50.2300">
    <property type="match status" value="1"/>
</dbReference>
<sequence length="39" mass="4203">MAISVFLLDDHEVVRRGLEQLLTAEPDIEVVGEAGTAAH</sequence>
<evidence type="ECO:0000259" key="2">
    <source>
        <dbReference type="PROSITE" id="PS50110"/>
    </source>
</evidence>
<comment type="caution">
    <text evidence="1">Lacks conserved residue(s) required for the propagation of feature annotation.</text>
</comment>
<protein>
    <submittedName>
        <fullName evidence="3">DNA-binding response regulator</fullName>
    </submittedName>
</protein>
<dbReference type="Proteomes" id="UP001597045">
    <property type="component" value="Unassembled WGS sequence"/>
</dbReference>
<evidence type="ECO:0000256" key="1">
    <source>
        <dbReference type="PROSITE-ProRule" id="PRU00169"/>
    </source>
</evidence>
<dbReference type="GO" id="GO:0003677">
    <property type="term" value="F:DNA binding"/>
    <property type="evidence" value="ECO:0007669"/>
    <property type="project" value="UniProtKB-KW"/>
</dbReference>
<evidence type="ECO:0000313" key="3">
    <source>
        <dbReference type="EMBL" id="MFD1048830.1"/>
    </source>
</evidence>
<keyword evidence="4" id="KW-1185">Reference proteome</keyword>
<proteinExistence type="predicted"/>